<sequence>MVIVICGGEGQLAREFAAYFKNYHSAVKVTSLSHGDLDITQEKSVLEVFKQLRPHVVINTVAYHKVDECERNVARSFNVNAFGGYLVAKMSRDIGARSMYFSTNYVFDGAKATPYEETDIPNPLNIYGHSKALAERLIHVCDPQAWIVRTNGLFGRYCGPKTKGGSGNFVDFVLGNAKENADLEMVSDQNITPTFTADLVKACVQLILENEKGGIFHITNSGETTWFEIAEKIYALVGSHGRVKPITTEERNAPAMRPKNAVLANNRLKALGFSTLPDWKVALRKHLELKGVLP</sequence>
<dbReference type="Gene3D" id="3.90.25.10">
    <property type="entry name" value="UDP-galactose 4-epimerase, domain 1"/>
    <property type="match status" value="1"/>
</dbReference>
<comment type="similarity">
    <text evidence="1 2">Belongs to the dTDP-4-dehydrorhamnose reductase family.</text>
</comment>
<reference evidence="4 5" key="1">
    <citation type="journal article" date="2016" name="Nat. Commun.">
        <title>Thousands of microbial genomes shed light on interconnected biogeochemical processes in an aquifer system.</title>
        <authorList>
            <person name="Anantharaman K."/>
            <person name="Brown C.T."/>
            <person name="Hug L.A."/>
            <person name="Sharon I."/>
            <person name="Castelle C.J."/>
            <person name="Probst A.J."/>
            <person name="Thomas B.C."/>
            <person name="Singh A."/>
            <person name="Wilkins M.J."/>
            <person name="Karaoz U."/>
            <person name="Brodie E.L."/>
            <person name="Williams K.H."/>
            <person name="Hubbard S.S."/>
            <person name="Banfield J.F."/>
        </authorList>
    </citation>
    <scope>NUCLEOTIDE SEQUENCE [LARGE SCALE GENOMIC DNA]</scope>
</reference>
<evidence type="ECO:0000256" key="2">
    <source>
        <dbReference type="RuleBase" id="RU364082"/>
    </source>
</evidence>
<dbReference type="EC" id="1.1.1.133" evidence="2"/>
<keyword evidence="2" id="KW-0560">Oxidoreductase</keyword>
<dbReference type="InterPro" id="IPR036291">
    <property type="entry name" value="NAD(P)-bd_dom_sf"/>
</dbReference>
<evidence type="ECO:0000256" key="1">
    <source>
        <dbReference type="ARBA" id="ARBA00010944"/>
    </source>
</evidence>
<dbReference type="GO" id="GO:0008831">
    <property type="term" value="F:dTDP-4-dehydrorhamnose reductase activity"/>
    <property type="evidence" value="ECO:0007669"/>
    <property type="project" value="UniProtKB-EC"/>
</dbReference>
<comment type="pathway">
    <text evidence="2">Carbohydrate biosynthesis; dTDP-L-rhamnose biosynthesis.</text>
</comment>
<dbReference type="AlphaFoldDB" id="A0A1G2FXC6"/>
<dbReference type="NCBIfam" id="TIGR01214">
    <property type="entry name" value="rmlD"/>
    <property type="match status" value="1"/>
</dbReference>
<dbReference type="GO" id="GO:0005829">
    <property type="term" value="C:cytosol"/>
    <property type="evidence" value="ECO:0007669"/>
    <property type="project" value="TreeGrafter"/>
</dbReference>
<dbReference type="GO" id="GO:0019305">
    <property type="term" value="P:dTDP-rhamnose biosynthetic process"/>
    <property type="evidence" value="ECO:0007669"/>
    <property type="project" value="UniProtKB-UniPathway"/>
</dbReference>
<comment type="function">
    <text evidence="2">Catalyzes the reduction of dTDP-6-deoxy-L-lyxo-4-hexulose to yield dTDP-L-rhamnose.</text>
</comment>
<dbReference type="Proteomes" id="UP000176700">
    <property type="component" value="Unassembled WGS sequence"/>
</dbReference>
<keyword evidence="2" id="KW-0521">NADP</keyword>
<evidence type="ECO:0000313" key="4">
    <source>
        <dbReference type="EMBL" id="OGZ42723.1"/>
    </source>
</evidence>
<gene>
    <name evidence="4" type="ORF">A2W41_03210</name>
</gene>
<protein>
    <recommendedName>
        <fullName evidence="2">dTDP-4-dehydrorhamnose reductase</fullName>
        <ecNumber evidence="2">1.1.1.133</ecNumber>
    </recommendedName>
</protein>
<proteinExistence type="inferred from homology"/>
<dbReference type="SUPFAM" id="SSF51735">
    <property type="entry name" value="NAD(P)-binding Rossmann-fold domains"/>
    <property type="match status" value="1"/>
</dbReference>
<evidence type="ECO:0000313" key="5">
    <source>
        <dbReference type="Proteomes" id="UP000176700"/>
    </source>
</evidence>
<dbReference type="EMBL" id="MHNI01000014">
    <property type="protein sequence ID" value="OGZ42723.1"/>
    <property type="molecule type" value="Genomic_DNA"/>
</dbReference>
<evidence type="ECO:0000259" key="3">
    <source>
        <dbReference type="Pfam" id="PF04321"/>
    </source>
</evidence>
<dbReference type="InterPro" id="IPR029903">
    <property type="entry name" value="RmlD-like-bd"/>
</dbReference>
<comment type="caution">
    <text evidence="4">The sequence shown here is derived from an EMBL/GenBank/DDBJ whole genome shotgun (WGS) entry which is preliminary data.</text>
</comment>
<dbReference type="Pfam" id="PF04321">
    <property type="entry name" value="RmlD_sub_bind"/>
    <property type="match status" value="1"/>
</dbReference>
<dbReference type="UniPathway" id="UPA00124"/>
<organism evidence="4 5">
    <name type="scientific">Candidatus Ryanbacteria bacterium RIFCSPHIGHO2_01_45_13</name>
    <dbReference type="NCBI Taxonomy" id="1802112"/>
    <lineage>
        <taxon>Bacteria</taxon>
        <taxon>Candidatus Ryaniibacteriota</taxon>
    </lineage>
</organism>
<feature type="domain" description="RmlD-like substrate binding" evidence="3">
    <location>
        <begin position="1"/>
        <end position="287"/>
    </location>
</feature>
<dbReference type="PANTHER" id="PTHR10491">
    <property type="entry name" value="DTDP-4-DEHYDRORHAMNOSE REDUCTASE"/>
    <property type="match status" value="1"/>
</dbReference>
<dbReference type="CDD" id="cd05254">
    <property type="entry name" value="dTDP_HR_like_SDR_e"/>
    <property type="match status" value="1"/>
</dbReference>
<dbReference type="Gene3D" id="3.40.50.720">
    <property type="entry name" value="NAD(P)-binding Rossmann-like Domain"/>
    <property type="match status" value="1"/>
</dbReference>
<dbReference type="InterPro" id="IPR005913">
    <property type="entry name" value="dTDP_dehydrorham_reduct"/>
</dbReference>
<accession>A0A1G2FXC6</accession>
<name>A0A1G2FXC6_9BACT</name>
<dbReference type="PANTHER" id="PTHR10491:SF4">
    <property type="entry name" value="METHIONINE ADENOSYLTRANSFERASE 2 SUBUNIT BETA"/>
    <property type="match status" value="1"/>
</dbReference>